<dbReference type="Proteomes" id="UP000438476">
    <property type="component" value="Unassembled WGS sequence"/>
</dbReference>
<evidence type="ECO:0000256" key="1">
    <source>
        <dbReference type="ARBA" id="ARBA00023015"/>
    </source>
</evidence>
<keyword evidence="2" id="KW-0238">DNA-binding</keyword>
<sequence>MQAATSAFVGAGLSPSLGTVVLVVSRHGAQVSQKDLAVEVGVNPAALVRTLDRGEAAGLLQRCDVPNDRRSKNVELLPEGLRLAEMLETRLNTLRHELLGDLPEEDLQTAIRVLRLMEERAQAFVNQDKE</sequence>
<protein>
    <submittedName>
        <fullName evidence="5">MarR family transcriptional regulator</fullName>
    </submittedName>
</protein>
<gene>
    <name evidence="5" type="ORF">GRI91_00125</name>
</gene>
<name>A0A6I4SZW9_9SPHN</name>
<evidence type="ECO:0000256" key="2">
    <source>
        <dbReference type="ARBA" id="ARBA00023125"/>
    </source>
</evidence>
<dbReference type="PANTHER" id="PTHR33164">
    <property type="entry name" value="TRANSCRIPTIONAL REGULATOR, MARR FAMILY"/>
    <property type="match status" value="1"/>
</dbReference>
<keyword evidence="3" id="KW-0804">Transcription</keyword>
<accession>A0A6I4SZW9</accession>
<dbReference type="SUPFAM" id="SSF46785">
    <property type="entry name" value="Winged helix' DNA-binding domain"/>
    <property type="match status" value="1"/>
</dbReference>
<evidence type="ECO:0000256" key="3">
    <source>
        <dbReference type="ARBA" id="ARBA00023163"/>
    </source>
</evidence>
<dbReference type="Gene3D" id="1.10.10.10">
    <property type="entry name" value="Winged helix-like DNA-binding domain superfamily/Winged helix DNA-binding domain"/>
    <property type="match status" value="1"/>
</dbReference>
<keyword evidence="1" id="KW-0805">Transcription regulation</keyword>
<dbReference type="GO" id="GO:0003677">
    <property type="term" value="F:DNA binding"/>
    <property type="evidence" value="ECO:0007669"/>
    <property type="project" value="UniProtKB-KW"/>
</dbReference>
<dbReference type="InterPro" id="IPR036390">
    <property type="entry name" value="WH_DNA-bd_sf"/>
</dbReference>
<comment type="caution">
    <text evidence="5">The sequence shown here is derived from an EMBL/GenBank/DDBJ whole genome shotgun (WGS) entry which is preliminary data.</text>
</comment>
<dbReference type="InterPro" id="IPR039422">
    <property type="entry name" value="MarR/SlyA-like"/>
</dbReference>
<dbReference type="EMBL" id="WTYT01000001">
    <property type="protein sequence ID" value="MXO64166.1"/>
    <property type="molecule type" value="Genomic_DNA"/>
</dbReference>
<reference evidence="5 6" key="1">
    <citation type="submission" date="2019-12" db="EMBL/GenBank/DDBJ databases">
        <title>Genomic-based taxomic classification of the family Erythrobacteraceae.</title>
        <authorList>
            <person name="Xu L."/>
        </authorList>
    </citation>
    <scope>NUCLEOTIDE SEQUENCE [LARGE SCALE GENOMIC DNA]</scope>
    <source>
        <strain evidence="5 6">LMG 29518</strain>
    </source>
</reference>
<dbReference type="InterPro" id="IPR036388">
    <property type="entry name" value="WH-like_DNA-bd_sf"/>
</dbReference>
<keyword evidence="6" id="KW-1185">Reference proteome</keyword>
<proteinExistence type="predicted"/>
<dbReference type="InterPro" id="IPR000835">
    <property type="entry name" value="HTH_MarR-typ"/>
</dbReference>
<organism evidence="5 6">
    <name type="scientific">Altericroceibacterium endophyticum</name>
    <dbReference type="NCBI Taxonomy" id="1808508"/>
    <lineage>
        <taxon>Bacteria</taxon>
        <taxon>Pseudomonadati</taxon>
        <taxon>Pseudomonadota</taxon>
        <taxon>Alphaproteobacteria</taxon>
        <taxon>Sphingomonadales</taxon>
        <taxon>Erythrobacteraceae</taxon>
        <taxon>Altericroceibacterium</taxon>
    </lineage>
</organism>
<evidence type="ECO:0000313" key="6">
    <source>
        <dbReference type="Proteomes" id="UP000438476"/>
    </source>
</evidence>
<evidence type="ECO:0000313" key="5">
    <source>
        <dbReference type="EMBL" id="MXO64166.1"/>
    </source>
</evidence>
<dbReference type="GO" id="GO:0003700">
    <property type="term" value="F:DNA-binding transcription factor activity"/>
    <property type="evidence" value="ECO:0007669"/>
    <property type="project" value="InterPro"/>
</dbReference>
<dbReference type="PROSITE" id="PS50995">
    <property type="entry name" value="HTH_MARR_2"/>
    <property type="match status" value="1"/>
</dbReference>
<evidence type="ECO:0000259" key="4">
    <source>
        <dbReference type="PROSITE" id="PS50995"/>
    </source>
</evidence>
<feature type="domain" description="HTH marR-type" evidence="4">
    <location>
        <begin position="1"/>
        <end position="119"/>
    </location>
</feature>
<dbReference type="GO" id="GO:0006950">
    <property type="term" value="P:response to stress"/>
    <property type="evidence" value="ECO:0007669"/>
    <property type="project" value="TreeGrafter"/>
</dbReference>
<dbReference type="Pfam" id="PF12802">
    <property type="entry name" value="MarR_2"/>
    <property type="match status" value="1"/>
</dbReference>
<dbReference type="PANTHER" id="PTHR33164:SF64">
    <property type="entry name" value="TRANSCRIPTIONAL REGULATOR SLYA"/>
    <property type="match status" value="1"/>
</dbReference>
<dbReference type="AlphaFoldDB" id="A0A6I4SZW9"/>
<dbReference type="SMART" id="SM00347">
    <property type="entry name" value="HTH_MARR"/>
    <property type="match status" value="1"/>
</dbReference>
<dbReference type="OrthoDB" id="7427954at2"/>
<dbReference type="PRINTS" id="PR00598">
    <property type="entry name" value="HTHMARR"/>
</dbReference>